<evidence type="ECO:0000313" key="1">
    <source>
        <dbReference type="EMBL" id="KAL0957313.1"/>
    </source>
</evidence>
<evidence type="ECO:0000313" key="2">
    <source>
        <dbReference type="Proteomes" id="UP001556367"/>
    </source>
</evidence>
<gene>
    <name evidence="1" type="ORF">HGRIS_001122</name>
</gene>
<comment type="caution">
    <text evidence="1">The sequence shown here is derived from an EMBL/GenBank/DDBJ whole genome shotgun (WGS) entry which is preliminary data.</text>
</comment>
<accession>A0ABR3JPL1</accession>
<reference evidence="2" key="1">
    <citation type="submission" date="2024-06" db="EMBL/GenBank/DDBJ databases">
        <title>Multi-omics analyses provide insights into the biosynthesis of the anticancer antibiotic pleurotin in Hohenbuehelia grisea.</title>
        <authorList>
            <person name="Weaver J.A."/>
            <person name="Alberti F."/>
        </authorList>
    </citation>
    <scope>NUCLEOTIDE SEQUENCE [LARGE SCALE GENOMIC DNA]</scope>
    <source>
        <strain evidence="2">T-177</strain>
    </source>
</reference>
<keyword evidence="2" id="KW-1185">Reference proteome</keyword>
<name>A0ABR3JPL1_9AGAR</name>
<sequence>MRSCQLPQDRGFAIFSICSDMRIHERRAPNGYLFHVQGPQDKADSKDPERLDRRFTQRHLRCRCFWRFVRYSHPICSSISIPLPAPHCTLRMRSLDSHILSLPSVLCTHPSSQSLLHFRDLFFSEEHSNLRPFIDFVTRSQITNAPPRTRSPDPLELGLNVQHPNMMKRAQRHSTLCTGHDAFVADRLHTRIIRVCQYPRLLHTMINAASSTCTLEDFADPLRGLEQIRESHHLGVVGAHLRSERLHGQRECIYDDVDVGAGGLHHDL</sequence>
<dbReference type="EMBL" id="JASNQZ010000005">
    <property type="protein sequence ID" value="KAL0957313.1"/>
    <property type="molecule type" value="Genomic_DNA"/>
</dbReference>
<proteinExistence type="predicted"/>
<organism evidence="1 2">
    <name type="scientific">Hohenbuehelia grisea</name>
    <dbReference type="NCBI Taxonomy" id="104357"/>
    <lineage>
        <taxon>Eukaryota</taxon>
        <taxon>Fungi</taxon>
        <taxon>Dikarya</taxon>
        <taxon>Basidiomycota</taxon>
        <taxon>Agaricomycotina</taxon>
        <taxon>Agaricomycetes</taxon>
        <taxon>Agaricomycetidae</taxon>
        <taxon>Agaricales</taxon>
        <taxon>Pleurotineae</taxon>
        <taxon>Pleurotaceae</taxon>
        <taxon>Hohenbuehelia</taxon>
    </lineage>
</organism>
<protein>
    <submittedName>
        <fullName evidence="1">Uncharacterized protein</fullName>
    </submittedName>
</protein>
<dbReference type="Proteomes" id="UP001556367">
    <property type="component" value="Unassembled WGS sequence"/>
</dbReference>